<evidence type="ECO:0000313" key="3">
    <source>
        <dbReference type="EMBL" id="CAB3982899.1"/>
    </source>
</evidence>
<keyword evidence="1" id="KW-0677">Repeat</keyword>
<feature type="region of interest" description="Disordered" evidence="2">
    <location>
        <begin position="1"/>
        <end position="24"/>
    </location>
</feature>
<gene>
    <name evidence="3" type="ORF">PACLA_8A041992</name>
</gene>
<protein>
    <submittedName>
        <fullName evidence="3">RNA-binding Nova-1-like isoform X1</fullName>
    </submittedName>
</protein>
<evidence type="ECO:0000256" key="1">
    <source>
        <dbReference type="ARBA" id="ARBA00022737"/>
    </source>
</evidence>
<dbReference type="PROSITE" id="PS50084">
    <property type="entry name" value="KH_TYPE_1"/>
    <property type="match status" value="3"/>
</dbReference>
<name>A0A6S7G248_PARCT</name>
<dbReference type="GO" id="GO:0003723">
    <property type="term" value="F:RNA binding"/>
    <property type="evidence" value="ECO:0007669"/>
    <property type="project" value="UniProtKB-UniRule"/>
</dbReference>
<dbReference type="PANTHER" id="PTHR10288">
    <property type="entry name" value="KH DOMAIN CONTAINING RNA BINDING PROTEIN"/>
    <property type="match status" value="1"/>
</dbReference>
<organism evidence="3 4">
    <name type="scientific">Paramuricea clavata</name>
    <name type="common">Red gorgonian</name>
    <name type="synonym">Violescent sea-whip</name>
    <dbReference type="NCBI Taxonomy" id="317549"/>
    <lineage>
        <taxon>Eukaryota</taxon>
        <taxon>Metazoa</taxon>
        <taxon>Cnidaria</taxon>
        <taxon>Anthozoa</taxon>
        <taxon>Octocorallia</taxon>
        <taxon>Malacalcyonacea</taxon>
        <taxon>Plexauridae</taxon>
        <taxon>Paramuricea</taxon>
    </lineage>
</organism>
<dbReference type="InterPro" id="IPR004088">
    <property type="entry name" value="KH_dom_type_1"/>
</dbReference>
<dbReference type="CDD" id="cd22436">
    <property type="entry name" value="KH-I_NOVA_rpt2"/>
    <property type="match status" value="1"/>
</dbReference>
<accession>A0A6S7G248</accession>
<dbReference type="InterPro" id="IPR004087">
    <property type="entry name" value="KH_dom"/>
</dbReference>
<evidence type="ECO:0000313" key="4">
    <source>
        <dbReference type="Proteomes" id="UP001152795"/>
    </source>
</evidence>
<feature type="compositionally biased region" description="Polar residues" evidence="2">
    <location>
        <begin position="14"/>
        <end position="24"/>
    </location>
</feature>
<dbReference type="InterPro" id="IPR036612">
    <property type="entry name" value="KH_dom_type_1_sf"/>
</dbReference>
<proteinExistence type="predicted"/>
<dbReference type="Gene3D" id="3.30.1370.10">
    <property type="entry name" value="K Homology domain, type 1"/>
    <property type="match status" value="3"/>
</dbReference>
<dbReference type="EMBL" id="CACRXK020000552">
    <property type="protein sequence ID" value="CAB3982899.1"/>
    <property type="molecule type" value="Genomic_DNA"/>
</dbReference>
<reference evidence="3" key="1">
    <citation type="submission" date="2020-04" db="EMBL/GenBank/DDBJ databases">
        <authorList>
            <person name="Alioto T."/>
            <person name="Alioto T."/>
            <person name="Gomez Garrido J."/>
        </authorList>
    </citation>
    <scope>NUCLEOTIDE SEQUENCE</scope>
    <source>
        <strain evidence="3">A484AB</strain>
    </source>
</reference>
<dbReference type="Proteomes" id="UP001152795">
    <property type="component" value="Unassembled WGS sequence"/>
</dbReference>
<dbReference type="InterPro" id="IPR047276">
    <property type="entry name" value="KH-I_NOVA_rpt2"/>
</dbReference>
<dbReference type="AlphaFoldDB" id="A0A6S7G248"/>
<dbReference type="SMART" id="SM00322">
    <property type="entry name" value="KH"/>
    <property type="match status" value="3"/>
</dbReference>
<dbReference type="OrthoDB" id="441329at2759"/>
<comment type="caution">
    <text evidence="3">The sequence shown here is derived from an EMBL/GenBank/DDBJ whole genome shotgun (WGS) entry which is preliminary data.</text>
</comment>
<evidence type="ECO:0000256" key="2">
    <source>
        <dbReference type="SAM" id="MobiDB-lite"/>
    </source>
</evidence>
<dbReference type="Pfam" id="PF00013">
    <property type="entry name" value="KH_1"/>
    <property type="match status" value="3"/>
</dbReference>
<keyword evidence="4" id="KW-1185">Reference proteome</keyword>
<sequence>MADGTYYPSETAVDYSQTTNNPSYETNKRALETDREDYVNAKRANYNAKSPMLKTMVPNHIAGSIIGKRGQTIQILQEQTGAKLKLSSANEFYPGTAERVVVILGELHQILAMLDLITEKIRSELPGRGGGSLTSERCNMMKLIIPNSTAGMVIGKGGCFIRGITDDTGAKLQISQKDLEISGERVITITGEPEQVKAAATAVVTKCQDDPEHGLNTNLNYSSYVKHKPGLPTGASSSSMAGALGNLSTLLGLGAGSQDSSSANLLAQASMLASNSLGSNPLGTANPLSAMLGMQQLGGTSPANAITTTATYEMSVPDHLIGIILGKGGKTLNEFMQFSNAVITISHKGEFITGTSNRKVVITGDPNSVQTAYFLMTQKIIQEAPKLGSTFT</sequence>
<dbReference type="SUPFAM" id="SSF54791">
    <property type="entry name" value="Eukaryotic type KH-domain (KH-domain type I)"/>
    <property type="match status" value="3"/>
</dbReference>